<evidence type="ECO:0000313" key="2">
    <source>
        <dbReference type="EMBL" id="MBT0993551.1"/>
    </source>
</evidence>
<comment type="caution">
    <text evidence="2">The sequence shown here is derived from an EMBL/GenBank/DDBJ whole genome shotgun (WGS) entry which is preliminary data.</text>
</comment>
<evidence type="ECO:0000256" key="1">
    <source>
        <dbReference type="SAM" id="Phobius"/>
    </source>
</evidence>
<evidence type="ECO:0000313" key="3">
    <source>
        <dbReference type="Proteomes" id="UP000722125"/>
    </source>
</evidence>
<dbReference type="EMBL" id="JAHBOH010000001">
    <property type="protein sequence ID" value="MBT0993551.1"/>
    <property type="molecule type" value="Genomic_DNA"/>
</dbReference>
<protein>
    <submittedName>
        <fullName evidence="2">DUF998 domain-containing protein</fullName>
    </submittedName>
</protein>
<dbReference type="InterPro" id="IPR009339">
    <property type="entry name" value="DUF998"/>
</dbReference>
<dbReference type="Pfam" id="PF06197">
    <property type="entry name" value="DUF998"/>
    <property type="match status" value="1"/>
</dbReference>
<feature type="transmembrane region" description="Helical" evidence="1">
    <location>
        <begin position="110"/>
        <end position="128"/>
    </location>
</feature>
<feature type="transmembrane region" description="Helical" evidence="1">
    <location>
        <begin position="140"/>
        <end position="161"/>
    </location>
</feature>
<keyword evidence="1" id="KW-1133">Transmembrane helix</keyword>
<name>A0ABS5TWM8_9CELL</name>
<keyword evidence="3" id="KW-1185">Reference proteome</keyword>
<gene>
    <name evidence="2" type="ORF">KIN34_04535</name>
</gene>
<reference evidence="2 3" key="1">
    <citation type="submission" date="2021-05" db="EMBL/GenBank/DDBJ databases">
        <title>Description of Cellulomonas sp. DKR-3 sp. nov.</title>
        <authorList>
            <person name="Dahal R.H."/>
            <person name="Chaudhary D.K."/>
        </authorList>
    </citation>
    <scope>NUCLEOTIDE SEQUENCE [LARGE SCALE GENOMIC DNA]</scope>
    <source>
        <strain evidence="2 3">DKR-3</strain>
    </source>
</reference>
<feature type="transmembrane region" description="Helical" evidence="1">
    <location>
        <begin position="12"/>
        <end position="32"/>
    </location>
</feature>
<keyword evidence="1" id="KW-0472">Membrane</keyword>
<dbReference type="Proteomes" id="UP000722125">
    <property type="component" value="Unassembled WGS sequence"/>
</dbReference>
<accession>A0ABS5TWM8</accession>
<proteinExistence type="predicted"/>
<organism evidence="2 3">
    <name type="scientific">Cellulomonas fulva</name>
    <dbReference type="NCBI Taxonomy" id="2835530"/>
    <lineage>
        <taxon>Bacteria</taxon>
        <taxon>Bacillati</taxon>
        <taxon>Actinomycetota</taxon>
        <taxon>Actinomycetes</taxon>
        <taxon>Micrococcales</taxon>
        <taxon>Cellulomonadaceae</taxon>
        <taxon>Cellulomonas</taxon>
    </lineage>
</organism>
<keyword evidence="1" id="KW-0812">Transmembrane</keyword>
<feature type="transmembrane region" description="Helical" evidence="1">
    <location>
        <begin position="181"/>
        <end position="198"/>
    </location>
</feature>
<feature type="transmembrane region" description="Helical" evidence="1">
    <location>
        <begin position="52"/>
        <end position="75"/>
    </location>
</feature>
<feature type="transmembrane region" description="Helical" evidence="1">
    <location>
        <begin position="87"/>
        <end position="104"/>
    </location>
</feature>
<dbReference type="RefSeq" id="WP_214347289.1">
    <property type="nucleotide sequence ID" value="NZ_JAHBOH010000001.1"/>
</dbReference>
<sequence length="212" mass="21059">MRTEPSPVRAARWAVVPAVVAPVAMIGGWTLAESLQDHVDPVAETISSLAAAPSSATWVMTTGLALTGLAHVATAAGLRPVAPVGRALHAVGGLATLAVAALPVDQHPRAHGVAAAVGFGALALWPALGVRRGGTQEAGVLRPAVGLAASGGLLVLLALFVAELQGLTPDDGAATGLTERLLAGAQALWPLVVVVALLRTAPRTPTDPPAGA</sequence>